<evidence type="ECO:0000313" key="2">
    <source>
        <dbReference type="Proteomes" id="UP000177564"/>
    </source>
</evidence>
<reference evidence="1 2" key="1">
    <citation type="journal article" date="2016" name="Nat. Commun.">
        <title>Thousands of microbial genomes shed light on interconnected biogeochemical processes in an aquifer system.</title>
        <authorList>
            <person name="Anantharaman K."/>
            <person name="Brown C.T."/>
            <person name="Hug L.A."/>
            <person name="Sharon I."/>
            <person name="Castelle C.J."/>
            <person name="Probst A.J."/>
            <person name="Thomas B.C."/>
            <person name="Singh A."/>
            <person name="Wilkins M.J."/>
            <person name="Karaoz U."/>
            <person name="Brodie E.L."/>
            <person name="Williams K.H."/>
            <person name="Hubbard S.S."/>
            <person name="Banfield J.F."/>
        </authorList>
    </citation>
    <scope>NUCLEOTIDE SEQUENCE [LARGE SCALE GENOMIC DNA]</scope>
</reference>
<dbReference type="EMBL" id="MEWU01000027">
    <property type="protein sequence ID" value="OGC83166.1"/>
    <property type="molecule type" value="Genomic_DNA"/>
</dbReference>
<dbReference type="Proteomes" id="UP000177564">
    <property type="component" value="Unassembled WGS sequence"/>
</dbReference>
<sequence length="133" mass="15498">MQKINVHPRQVDDEVDEIELSGEYLTRTVVEQYLSAGYQLEKLEVEFGDPRWATWGRCVWVKDHPAYRDKDMIDLGPKGFDPRLLYAFFNTENTSEQSHGLYSEKVFAPDATPGRVLLHEDVTFHRVVLSRQK</sequence>
<proteinExistence type="predicted"/>
<name>A0A1F4XNE0_9BACT</name>
<dbReference type="STRING" id="1797240.A3D68_00190"/>
<comment type="caution">
    <text evidence="1">The sequence shown here is derived from an EMBL/GenBank/DDBJ whole genome shotgun (WGS) entry which is preliminary data.</text>
</comment>
<protein>
    <submittedName>
        <fullName evidence="1">Uncharacterized protein</fullName>
    </submittedName>
</protein>
<organism evidence="1 2">
    <name type="scientific">Candidatus Adlerbacteria bacterium RIFCSPHIGHO2_02_FULL_52_17</name>
    <dbReference type="NCBI Taxonomy" id="1797240"/>
    <lineage>
        <taxon>Bacteria</taxon>
        <taxon>Candidatus Adleribacteriota</taxon>
    </lineage>
</organism>
<accession>A0A1F4XNE0</accession>
<dbReference type="AlphaFoldDB" id="A0A1F4XNE0"/>
<evidence type="ECO:0000313" key="1">
    <source>
        <dbReference type="EMBL" id="OGC83166.1"/>
    </source>
</evidence>
<gene>
    <name evidence="1" type="ORF">A3D68_00190</name>
</gene>